<name>A0A4Y2EJ74_ARAVE</name>
<dbReference type="Proteomes" id="UP000499080">
    <property type="component" value="Unassembled WGS sequence"/>
</dbReference>
<reference evidence="1 2" key="1">
    <citation type="journal article" date="2019" name="Sci. Rep.">
        <title>Orb-weaving spider Araneus ventricosus genome elucidates the spidroin gene catalogue.</title>
        <authorList>
            <person name="Kono N."/>
            <person name="Nakamura H."/>
            <person name="Ohtoshi R."/>
            <person name="Moran D.A.P."/>
            <person name="Shinohara A."/>
            <person name="Yoshida Y."/>
            <person name="Fujiwara M."/>
            <person name="Mori M."/>
            <person name="Tomita M."/>
            <person name="Arakawa K."/>
        </authorList>
    </citation>
    <scope>NUCLEOTIDE SEQUENCE [LARGE SCALE GENOMIC DNA]</scope>
</reference>
<proteinExistence type="predicted"/>
<organism evidence="1 2">
    <name type="scientific">Araneus ventricosus</name>
    <name type="common">Orbweaver spider</name>
    <name type="synonym">Epeira ventricosa</name>
    <dbReference type="NCBI Taxonomy" id="182803"/>
    <lineage>
        <taxon>Eukaryota</taxon>
        <taxon>Metazoa</taxon>
        <taxon>Ecdysozoa</taxon>
        <taxon>Arthropoda</taxon>
        <taxon>Chelicerata</taxon>
        <taxon>Arachnida</taxon>
        <taxon>Araneae</taxon>
        <taxon>Araneomorphae</taxon>
        <taxon>Entelegynae</taxon>
        <taxon>Araneoidea</taxon>
        <taxon>Araneidae</taxon>
        <taxon>Araneus</taxon>
    </lineage>
</organism>
<accession>A0A4Y2EJ74</accession>
<dbReference type="EMBL" id="BGPR01000598">
    <property type="protein sequence ID" value="GBM27935.1"/>
    <property type="molecule type" value="Genomic_DNA"/>
</dbReference>
<gene>
    <name evidence="1" type="ORF">AVEN_146158_1</name>
</gene>
<evidence type="ECO:0000313" key="1">
    <source>
        <dbReference type="EMBL" id="GBM27935.1"/>
    </source>
</evidence>
<dbReference type="AlphaFoldDB" id="A0A4Y2EJ74"/>
<comment type="caution">
    <text evidence="1">The sequence shown here is derived from an EMBL/GenBank/DDBJ whole genome shotgun (WGS) entry which is preliminary data.</text>
</comment>
<protein>
    <submittedName>
        <fullName evidence="1">Uncharacterized protein</fullName>
    </submittedName>
</protein>
<evidence type="ECO:0000313" key="2">
    <source>
        <dbReference type="Proteomes" id="UP000499080"/>
    </source>
</evidence>
<keyword evidence="2" id="KW-1185">Reference proteome</keyword>
<sequence>MTSRWAVLRDHARNLGQAPSRLRIKWAPGTPSYSLDVIISRSDSSNPPETCAAHMCGGTQENWSLCSKGVGGLRRIAGDEFVSVRRTITHVK</sequence>